<dbReference type="EMBL" id="VKHP01000006">
    <property type="protein sequence ID" value="NEU94792.1"/>
    <property type="molecule type" value="Genomic_DNA"/>
</dbReference>
<protein>
    <submittedName>
        <fullName evidence="1">Uncharacterized protein</fullName>
    </submittedName>
</protein>
<name>A0A6P1BBD9_9BRAD</name>
<keyword evidence="2" id="KW-1185">Reference proteome</keyword>
<comment type="caution">
    <text evidence="1">The sequence shown here is derived from an EMBL/GenBank/DDBJ whole genome shotgun (WGS) entry which is preliminary data.</text>
</comment>
<organism evidence="1 2">
    <name type="scientific">Bradyrhizobium uaiense</name>
    <dbReference type="NCBI Taxonomy" id="2594946"/>
    <lineage>
        <taxon>Bacteria</taxon>
        <taxon>Pseudomonadati</taxon>
        <taxon>Pseudomonadota</taxon>
        <taxon>Alphaproteobacteria</taxon>
        <taxon>Hyphomicrobiales</taxon>
        <taxon>Nitrobacteraceae</taxon>
        <taxon>Bradyrhizobium</taxon>
    </lineage>
</organism>
<accession>A0A6P1BBD9</accession>
<reference evidence="1 2" key="1">
    <citation type="journal article" date="2020" name="Arch. Microbiol.">
        <title>Bradyrhizobium uaiense sp. nov., a new highly efficient cowpea symbiont.</title>
        <authorList>
            <person name="Cabral Michel D."/>
            <person name="Azarias Guimaraes A."/>
            <person name="Martins da Costa E."/>
            <person name="Soares de Carvalho T."/>
            <person name="Balsanelli E."/>
            <person name="Willems A."/>
            <person name="Maltempi de Souza E."/>
            <person name="de Souza Moreira F.M."/>
        </authorList>
    </citation>
    <scope>NUCLEOTIDE SEQUENCE [LARGE SCALE GENOMIC DNA]</scope>
    <source>
        <strain evidence="1 2">UFLA 03-164</strain>
    </source>
</reference>
<gene>
    <name evidence="1" type="ORF">FNJ47_02860</name>
</gene>
<dbReference type="RefSeq" id="WP_163150441.1">
    <property type="nucleotide sequence ID" value="NZ_VKHP01000006.1"/>
</dbReference>
<dbReference type="Proteomes" id="UP000468531">
    <property type="component" value="Unassembled WGS sequence"/>
</dbReference>
<evidence type="ECO:0000313" key="2">
    <source>
        <dbReference type="Proteomes" id="UP000468531"/>
    </source>
</evidence>
<evidence type="ECO:0000313" key="1">
    <source>
        <dbReference type="EMBL" id="NEU94792.1"/>
    </source>
</evidence>
<proteinExistence type="predicted"/>
<dbReference type="AlphaFoldDB" id="A0A6P1BBD9"/>
<sequence length="69" mass="7627">MKANAETVIYTPGAEGGWMATGHSRPEAEFNYAKAVISEVVRPALYRVVAQLKVDQHDCGEHQRSFAVH</sequence>